<keyword evidence="2" id="KW-1185">Reference proteome</keyword>
<evidence type="ECO:0000313" key="1">
    <source>
        <dbReference type="EMBL" id="SHK96725.1"/>
    </source>
</evidence>
<organism evidence="1 2">
    <name type="scientific">Phytopseudomonas punonensis</name>
    <dbReference type="NCBI Taxonomy" id="1220495"/>
    <lineage>
        <taxon>Bacteria</taxon>
        <taxon>Pseudomonadati</taxon>
        <taxon>Pseudomonadota</taxon>
        <taxon>Gammaproteobacteria</taxon>
        <taxon>Pseudomonadales</taxon>
        <taxon>Pseudomonadaceae</taxon>
        <taxon>Phytopseudomonas</taxon>
    </lineage>
</organism>
<accession>A0A1M6WT77</accession>
<dbReference type="OrthoDB" id="9806213at2"/>
<protein>
    <submittedName>
        <fullName evidence="1">Uncharacterized protein</fullName>
    </submittedName>
</protein>
<evidence type="ECO:0000313" key="2">
    <source>
        <dbReference type="Proteomes" id="UP000184305"/>
    </source>
</evidence>
<name>A0A1M6WT77_9GAMM</name>
<dbReference type="RefSeq" id="WP_139272092.1">
    <property type="nucleotide sequence ID" value="NZ_FRBQ01000001.1"/>
</dbReference>
<dbReference type="Proteomes" id="UP000184305">
    <property type="component" value="Unassembled WGS sequence"/>
</dbReference>
<sequence>MKPKNNDFGYICPFTGSIVYLQEGRAFLAIFDMLLELSETSERVWRLSDDVTFVYSRKNGDIGINCGSDFFYELIGDSVLSVQPDTWDKFGNGRCGEYFLEYDPTDSTRIVNKIKNASNSLIAEYIGAGLTYIGKWEKQLLFRATGVGVIALDTNGNWRTLFSPTMSRAKYANILSDHLLVFGNGTNRKACCEIFDLVAQKAIGIFTFDHHPGYPSDIYRHEKGWYFQWGSTLFHFNGEVVEQVLPERTIGGFYLNAQGICIFFEDESAVRIYDHELKHVRDEMAIPLPEYSFSSLHADKEKMVGYLRAPSHDRRLIYALNLTITHNGCPRLELEQPLFQVEKRERVEVFDLLINFSGEAPFSKLLRQSLAALDDGLNQYYARENNPDAARFSGRIELHFGGPLSNEEKKLLQHGCQRIYELALGREAPSTGKPYSFHLVFAE</sequence>
<gene>
    <name evidence="1" type="ORF">SAMN05216288_0719</name>
</gene>
<reference evidence="2" key="1">
    <citation type="submission" date="2016-11" db="EMBL/GenBank/DDBJ databases">
        <authorList>
            <person name="Varghese N."/>
            <person name="Submissions S."/>
        </authorList>
    </citation>
    <scope>NUCLEOTIDE SEQUENCE [LARGE SCALE GENOMIC DNA]</scope>
    <source>
        <strain evidence="2">CECT 8089</strain>
    </source>
</reference>
<dbReference type="EMBL" id="FRBQ01000001">
    <property type="protein sequence ID" value="SHK96725.1"/>
    <property type="molecule type" value="Genomic_DNA"/>
</dbReference>
<dbReference type="AlphaFoldDB" id="A0A1M6WT77"/>
<proteinExistence type="predicted"/>